<keyword evidence="1 4" id="KW-0378">Hydrolase</keyword>
<keyword evidence="2" id="KW-0732">Signal</keyword>
<feature type="signal peptide" evidence="2">
    <location>
        <begin position="1"/>
        <end position="18"/>
    </location>
</feature>
<proteinExistence type="predicted"/>
<comment type="caution">
    <text evidence="4">The sequence shown here is derived from an EMBL/GenBank/DDBJ whole genome shotgun (WGS) entry which is preliminary data.</text>
</comment>
<dbReference type="Pfam" id="PF07859">
    <property type="entry name" value="Abhydrolase_3"/>
    <property type="match status" value="1"/>
</dbReference>
<evidence type="ECO:0000256" key="2">
    <source>
        <dbReference type="SAM" id="SignalP"/>
    </source>
</evidence>
<dbReference type="Gene3D" id="3.40.50.1820">
    <property type="entry name" value="alpha/beta hydrolase"/>
    <property type="match status" value="1"/>
</dbReference>
<dbReference type="PANTHER" id="PTHR48081">
    <property type="entry name" value="AB HYDROLASE SUPERFAMILY PROTEIN C4A8.06C"/>
    <property type="match status" value="1"/>
</dbReference>
<sequence length="301" mass="32198">MKQSSLFLTLCLVFGSLAWGQAPTPEQVRQSVAQSVIELKAQPMAVGGVENRFVPSGSEPIAIRIYRPAASSSAKSAALPIIYHIHGGAWVAGDLDTHDNICRRLCHDANAVVVAVNYRRPPEHPYPASTDDAMTVLSWIQANRATLSQSGPLILLGDSAGGNFVASTCLRNAESAKPIPIAAQVLVNPALDIRPGSVTFKTYAMFINWGMPDMTKANEPYASPLVSTQLNKMPPTTIVVGEIDEIREDGVAMHQKLQAAGVKSTLFEQKGAGHFGPYWCADHSSVKPALTFVLGQIAAVK</sequence>
<protein>
    <submittedName>
        <fullName evidence="4">Alpha/beta hydrolase</fullName>
    </submittedName>
</protein>
<dbReference type="RefSeq" id="WP_381528022.1">
    <property type="nucleotide sequence ID" value="NZ_JBHULN010000027.1"/>
</dbReference>
<evidence type="ECO:0000256" key="1">
    <source>
        <dbReference type="ARBA" id="ARBA00022801"/>
    </source>
</evidence>
<evidence type="ECO:0000259" key="3">
    <source>
        <dbReference type="Pfam" id="PF07859"/>
    </source>
</evidence>
<evidence type="ECO:0000313" key="5">
    <source>
        <dbReference type="Proteomes" id="UP001597469"/>
    </source>
</evidence>
<evidence type="ECO:0000313" key="4">
    <source>
        <dbReference type="EMBL" id="MFD2574378.1"/>
    </source>
</evidence>
<dbReference type="InterPro" id="IPR029058">
    <property type="entry name" value="AB_hydrolase_fold"/>
</dbReference>
<name>A0ABW5MDM0_9BACT</name>
<feature type="domain" description="Alpha/beta hydrolase fold-3" evidence="3">
    <location>
        <begin position="83"/>
        <end position="274"/>
    </location>
</feature>
<keyword evidence="5" id="KW-1185">Reference proteome</keyword>
<organism evidence="4 5">
    <name type="scientific">Spirosoma soli</name>
    <dbReference type="NCBI Taxonomy" id="1770529"/>
    <lineage>
        <taxon>Bacteria</taxon>
        <taxon>Pseudomonadati</taxon>
        <taxon>Bacteroidota</taxon>
        <taxon>Cytophagia</taxon>
        <taxon>Cytophagales</taxon>
        <taxon>Cytophagaceae</taxon>
        <taxon>Spirosoma</taxon>
    </lineage>
</organism>
<reference evidence="5" key="1">
    <citation type="journal article" date="2019" name="Int. J. Syst. Evol. Microbiol.">
        <title>The Global Catalogue of Microorganisms (GCM) 10K type strain sequencing project: providing services to taxonomists for standard genome sequencing and annotation.</title>
        <authorList>
            <consortium name="The Broad Institute Genomics Platform"/>
            <consortium name="The Broad Institute Genome Sequencing Center for Infectious Disease"/>
            <person name="Wu L."/>
            <person name="Ma J."/>
        </authorList>
    </citation>
    <scope>NUCLEOTIDE SEQUENCE [LARGE SCALE GENOMIC DNA]</scope>
    <source>
        <strain evidence="5">KCTC 42805</strain>
    </source>
</reference>
<accession>A0ABW5MDM0</accession>
<feature type="chain" id="PRO_5046597993" evidence="2">
    <location>
        <begin position="19"/>
        <end position="301"/>
    </location>
</feature>
<dbReference type="Proteomes" id="UP001597469">
    <property type="component" value="Unassembled WGS sequence"/>
</dbReference>
<dbReference type="EMBL" id="JBHULN010000027">
    <property type="protein sequence ID" value="MFD2574378.1"/>
    <property type="molecule type" value="Genomic_DNA"/>
</dbReference>
<dbReference type="InterPro" id="IPR013094">
    <property type="entry name" value="AB_hydrolase_3"/>
</dbReference>
<dbReference type="SUPFAM" id="SSF53474">
    <property type="entry name" value="alpha/beta-Hydrolases"/>
    <property type="match status" value="1"/>
</dbReference>
<dbReference type="PANTHER" id="PTHR48081:SF8">
    <property type="entry name" value="ALPHA_BETA HYDROLASE FOLD-3 DOMAIN-CONTAINING PROTEIN-RELATED"/>
    <property type="match status" value="1"/>
</dbReference>
<dbReference type="GO" id="GO:0016787">
    <property type="term" value="F:hydrolase activity"/>
    <property type="evidence" value="ECO:0007669"/>
    <property type="project" value="UniProtKB-KW"/>
</dbReference>
<dbReference type="InterPro" id="IPR050300">
    <property type="entry name" value="GDXG_lipolytic_enzyme"/>
</dbReference>
<gene>
    <name evidence="4" type="ORF">ACFSUS_27330</name>
</gene>